<name>A0A016TJN0_9BILA</name>
<keyword evidence="1" id="KW-0812">Transmembrane</keyword>
<feature type="transmembrane region" description="Helical" evidence="1">
    <location>
        <begin position="20"/>
        <end position="40"/>
    </location>
</feature>
<keyword evidence="1" id="KW-1133">Transmembrane helix</keyword>
<organism evidence="2 3">
    <name type="scientific">Ancylostoma ceylanicum</name>
    <dbReference type="NCBI Taxonomy" id="53326"/>
    <lineage>
        <taxon>Eukaryota</taxon>
        <taxon>Metazoa</taxon>
        <taxon>Ecdysozoa</taxon>
        <taxon>Nematoda</taxon>
        <taxon>Chromadorea</taxon>
        <taxon>Rhabditida</taxon>
        <taxon>Rhabditina</taxon>
        <taxon>Rhabditomorpha</taxon>
        <taxon>Strongyloidea</taxon>
        <taxon>Ancylostomatidae</taxon>
        <taxon>Ancylostomatinae</taxon>
        <taxon>Ancylostoma</taxon>
    </lineage>
</organism>
<comment type="caution">
    <text evidence="2">The sequence shown here is derived from an EMBL/GenBank/DDBJ whole genome shotgun (WGS) entry which is preliminary data.</text>
</comment>
<reference evidence="3" key="1">
    <citation type="journal article" date="2015" name="Nat. Genet.">
        <title>The genome and transcriptome of the zoonotic hookworm Ancylostoma ceylanicum identify infection-specific gene families.</title>
        <authorList>
            <person name="Schwarz E.M."/>
            <person name="Hu Y."/>
            <person name="Antoshechkin I."/>
            <person name="Miller M.M."/>
            <person name="Sternberg P.W."/>
            <person name="Aroian R.V."/>
        </authorList>
    </citation>
    <scope>NUCLEOTIDE SEQUENCE</scope>
    <source>
        <strain evidence="3">HY135</strain>
    </source>
</reference>
<evidence type="ECO:0000256" key="1">
    <source>
        <dbReference type="SAM" id="Phobius"/>
    </source>
</evidence>
<proteinExistence type="predicted"/>
<evidence type="ECO:0000313" key="2">
    <source>
        <dbReference type="EMBL" id="EYC02872.1"/>
    </source>
</evidence>
<sequence length="98" mass="11367">MWQIRVAPINRHNAKIPSPSWIRICSWFLLLLAVSAYKNLSRAVKATYEKRIEVPIYFSRHNGSFSYPLCTPHKTSSVLLHTQMAYHAENLLKRSAIQ</sequence>
<dbReference type="EMBL" id="JARK01001433">
    <property type="protein sequence ID" value="EYC02872.1"/>
    <property type="molecule type" value="Genomic_DNA"/>
</dbReference>
<evidence type="ECO:0000313" key="3">
    <source>
        <dbReference type="Proteomes" id="UP000024635"/>
    </source>
</evidence>
<dbReference type="Proteomes" id="UP000024635">
    <property type="component" value="Unassembled WGS sequence"/>
</dbReference>
<gene>
    <name evidence="2" type="primary">Acey_s0097.g2988</name>
    <name evidence="2" type="ORF">Y032_0097g2988</name>
</gene>
<keyword evidence="3" id="KW-1185">Reference proteome</keyword>
<protein>
    <submittedName>
        <fullName evidence="2">Uncharacterized protein</fullName>
    </submittedName>
</protein>
<accession>A0A016TJN0</accession>
<dbReference type="AlphaFoldDB" id="A0A016TJN0"/>
<keyword evidence="1" id="KW-0472">Membrane</keyword>